<dbReference type="GO" id="GO:0005975">
    <property type="term" value="P:carbohydrate metabolic process"/>
    <property type="evidence" value="ECO:0007669"/>
    <property type="project" value="UniProtKB-ARBA"/>
</dbReference>
<accession>A0A941IR76</accession>
<dbReference type="SUPFAM" id="SSF49373">
    <property type="entry name" value="Invasin/intimin cell-adhesion fragments"/>
    <property type="match status" value="1"/>
</dbReference>
<gene>
    <name evidence="3" type="ORF">KDL01_17135</name>
</gene>
<dbReference type="InterPro" id="IPR008964">
    <property type="entry name" value="Invasin/intimin_cell_adhesion"/>
</dbReference>
<evidence type="ECO:0000313" key="4">
    <source>
        <dbReference type="Proteomes" id="UP000675781"/>
    </source>
</evidence>
<dbReference type="Proteomes" id="UP000675781">
    <property type="component" value="Unassembled WGS sequence"/>
</dbReference>
<evidence type="ECO:0000256" key="1">
    <source>
        <dbReference type="SAM" id="MobiDB-lite"/>
    </source>
</evidence>
<proteinExistence type="predicted"/>
<dbReference type="Gene3D" id="2.60.40.10">
    <property type="entry name" value="Immunoglobulins"/>
    <property type="match status" value="2"/>
</dbReference>
<reference evidence="3" key="1">
    <citation type="submission" date="2021-04" db="EMBL/GenBank/DDBJ databases">
        <title>Genome based classification of Actinospica acidithermotolerans sp. nov., an actinobacterium isolated from an Indonesian hot spring.</title>
        <authorList>
            <person name="Kusuma A.B."/>
            <person name="Putra K.E."/>
            <person name="Nafisah S."/>
            <person name="Loh J."/>
            <person name="Nouioui I."/>
            <person name="Goodfellow M."/>
        </authorList>
    </citation>
    <scope>NUCLEOTIDE SEQUENCE</scope>
    <source>
        <strain evidence="3">CSCA 57</strain>
    </source>
</reference>
<feature type="domain" description="Bacterial Ig-like" evidence="2">
    <location>
        <begin position="14"/>
        <end position="100"/>
    </location>
</feature>
<dbReference type="RefSeq" id="WP_212529517.1">
    <property type="nucleotide sequence ID" value="NZ_JAGSOG010000079.1"/>
</dbReference>
<protein>
    <submittedName>
        <fullName evidence="3">Ig-like domain repeat protein</fullName>
    </submittedName>
</protein>
<feature type="region of interest" description="Disordered" evidence="1">
    <location>
        <begin position="1"/>
        <end position="25"/>
    </location>
</feature>
<name>A0A941IR76_9ACTN</name>
<evidence type="ECO:0000259" key="2">
    <source>
        <dbReference type="Pfam" id="PF16640"/>
    </source>
</evidence>
<evidence type="ECO:0000313" key="3">
    <source>
        <dbReference type="EMBL" id="MBR7835002.1"/>
    </source>
</evidence>
<dbReference type="EMBL" id="JAGSOG010000079">
    <property type="protein sequence ID" value="MBR7835002.1"/>
    <property type="molecule type" value="Genomic_DNA"/>
</dbReference>
<comment type="caution">
    <text evidence="3">The sequence shown here is derived from an EMBL/GenBank/DDBJ whole genome shotgun (WGS) entry which is preliminary data.</text>
</comment>
<dbReference type="Pfam" id="PF16640">
    <property type="entry name" value="Big_3_5"/>
    <property type="match status" value="1"/>
</dbReference>
<organism evidence="3 4">
    <name type="scientific">Actinospica durhamensis</name>
    <dbReference type="NCBI Taxonomy" id="1508375"/>
    <lineage>
        <taxon>Bacteria</taxon>
        <taxon>Bacillati</taxon>
        <taxon>Actinomycetota</taxon>
        <taxon>Actinomycetes</taxon>
        <taxon>Catenulisporales</taxon>
        <taxon>Actinospicaceae</taxon>
        <taxon>Actinospica</taxon>
    </lineage>
</organism>
<dbReference type="InterPro" id="IPR032109">
    <property type="entry name" value="Big_3_5"/>
</dbReference>
<dbReference type="InterPro" id="IPR013783">
    <property type="entry name" value="Ig-like_fold"/>
</dbReference>
<dbReference type="AlphaFoldDB" id="A0A941IR76"/>
<sequence>MTISSTLPPTNTSVTSAPNPSSFGQPVTLTATVTGMNNPTGTVSFTSGSTTLCGNAALNGSGVAICTNSVLPVGSYTVTAAYSGDASDAESQGSTQQTVTTSTTSLTAAPATGSLIRVGVGGVQVTGLSATLTNKTIGAPISGQTVVFTGRAGNLPLCSAVTHANGIASCTATFNKGYAGNIVAVDNLVIFGYTATYTPIPGYTGSTANARVTLGTV</sequence>
<keyword evidence="4" id="KW-1185">Reference proteome</keyword>